<accession>X1I177</accession>
<comment type="caution">
    <text evidence="1">The sequence shown here is derived from an EMBL/GenBank/DDBJ whole genome shotgun (WGS) entry which is preliminary data.</text>
</comment>
<gene>
    <name evidence="1" type="ORF">S03H2_46305</name>
</gene>
<dbReference type="Gene3D" id="2.170.16.10">
    <property type="entry name" value="Hedgehog/Intein (Hint) domain"/>
    <property type="match status" value="1"/>
</dbReference>
<sequence>MTNDGWKQIREIKEGDLIVSESGEMKKVEAVIKSKPSKYVRIYVKGSIFHGAFFSITGDPEHLIKTSNGWRKFGELKKGESIFYLASKCKECGKLCRFKAKYCSRNCQSIWHYKYGKGKKGLNIGHIKAKEIAQGRDNKLITKKGRKWRKENPEAVKAYHKRQGKTLAKFYQKNPHKHPNAICAKNHRLSGLEKKIQNLIKDSKLSYVNQLKVGKYWVD</sequence>
<dbReference type="AlphaFoldDB" id="X1I177"/>
<proteinExistence type="predicted"/>
<evidence type="ECO:0000313" key="1">
    <source>
        <dbReference type="EMBL" id="GAH63055.1"/>
    </source>
</evidence>
<evidence type="ECO:0008006" key="2">
    <source>
        <dbReference type="Google" id="ProtNLM"/>
    </source>
</evidence>
<dbReference type="SUPFAM" id="SSF51294">
    <property type="entry name" value="Hedgehog/intein (Hint) domain"/>
    <property type="match status" value="1"/>
</dbReference>
<dbReference type="InterPro" id="IPR036844">
    <property type="entry name" value="Hint_dom_sf"/>
</dbReference>
<protein>
    <recommendedName>
        <fullName evidence="2">Hint domain-containing protein</fullName>
    </recommendedName>
</protein>
<reference evidence="1" key="1">
    <citation type="journal article" date="2014" name="Front. Microbiol.">
        <title>High frequency of phylogenetically diverse reductive dehalogenase-homologous genes in deep subseafloor sedimentary metagenomes.</title>
        <authorList>
            <person name="Kawai M."/>
            <person name="Futagami T."/>
            <person name="Toyoda A."/>
            <person name="Takaki Y."/>
            <person name="Nishi S."/>
            <person name="Hori S."/>
            <person name="Arai W."/>
            <person name="Tsubouchi T."/>
            <person name="Morono Y."/>
            <person name="Uchiyama I."/>
            <person name="Ito T."/>
            <person name="Fujiyama A."/>
            <person name="Inagaki F."/>
            <person name="Takami H."/>
        </authorList>
    </citation>
    <scope>NUCLEOTIDE SEQUENCE</scope>
    <source>
        <strain evidence="1">Expedition CK06-06</strain>
    </source>
</reference>
<name>X1I177_9ZZZZ</name>
<organism evidence="1">
    <name type="scientific">marine sediment metagenome</name>
    <dbReference type="NCBI Taxonomy" id="412755"/>
    <lineage>
        <taxon>unclassified sequences</taxon>
        <taxon>metagenomes</taxon>
        <taxon>ecological metagenomes</taxon>
    </lineage>
</organism>
<dbReference type="EMBL" id="BARU01029064">
    <property type="protein sequence ID" value="GAH63055.1"/>
    <property type="molecule type" value="Genomic_DNA"/>
</dbReference>
<feature type="non-terminal residue" evidence="1">
    <location>
        <position position="219"/>
    </location>
</feature>